<feature type="transmembrane region" description="Helical" evidence="6">
    <location>
        <begin position="669"/>
        <end position="690"/>
    </location>
</feature>
<feature type="transmembrane region" description="Helical" evidence="6">
    <location>
        <begin position="328"/>
        <end position="353"/>
    </location>
</feature>
<reference evidence="10" key="1">
    <citation type="submission" date="2016-10" db="EMBL/GenBank/DDBJ databases">
        <authorList>
            <person name="Varghese N."/>
            <person name="Submissions S."/>
        </authorList>
    </citation>
    <scope>NUCLEOTIDE SEQUENCE [LARGE SCALE GENOMIC DNA]</scope>
    <source>
        <strain evidence="10">DSM 15282</strain>
    </source>
</reference>
<evidence type="ECO:0000313" key="9">
    <source>
        <dbReference type="EMBL" id="SFO75395.1"/>
    </source>
</evidence>
<feature type="transmembrane region" description="Helical" evidence="6">
    <location>
        <begin position="284"/>
        <end position="303"/>
    </location>
</feature>
<evidence type="ECO:0000256" key="5">
    <source>
        <dbReference type="ARBA" id="ARBA00023136"/>
    </source>
</evidence>
<evidence type="ECO:0000259" key="8">
    <source>
        <dbReference type="Pfam" id="PF12704"/>
    </source>
</evidence>
<organism evidence="9 10">
    <name type="scientific">Algoriphagus ornithinivorans</name>
    <dbReference type="NCBI Taxonomy" id="226506"/>
    <lineage>
        <taxon>Bacteria</taxon>
        <taxon>Pseudomonadati</taxon>
        <taxon>Bacteroidota</taxon>
        <taxon>Cytophagia</taxon>
        <taxon>Cytophagales</taxon>
        <taxon>Cyclobacteriaceae</taxon>
        <taxon>Algoriphagus</taxon>
    </lineage>
</organism>
<sequence length="789" mass="89214">MFKNYLKIAFRGFGKHKLTFFINLFGLTLGLWAAILIGLWIKIELETDRGLPGADQVFRVMEHQNYGDQVFTIPSTPGVLAEAMEENLAEVQYAATYTWNEENLFVQGDKRVKLSGIYAGADYLKIFQYPLLSGNREQLLSDKSHIVLTESSAIKLFGKTDVLDEEIEMISTDGTELFLVKGIIADEGMVNWEKFDFILPYKLFFDKPYNSWLQHWGNNGPNTVITLQENADSEAFSASIKDFIRDRFEGSNADLFVFPQSDMYLHGSWKDGIIQEGRIKTVKLFAMIGFFILVIACINFMNLSTAKSQKRSKEVGVRKVSGADKSSLIYQFLSESLLITFFSGLFALVLVQLTLPVFNQLAGKELVLPVLDLYFWAGFLLVLVFTGLLAGSYPAFYLSSTKVVSVFKNQFSGNRKVAFARKGLVLFQFVLATCLLISTVVIFQQINYALNQDLGYEKDQLILVPLEGELPEKYEIFKSRLEARPGISSVSRASHNLMGRSSNTGDVSWDGKEPGFNALFERFRVDYDFLETVGIELLSGKDFSKDRISDSVSAVILNEKAYELITQNNPENNTVIINEERLEIIGVAKNFHFQSMHQTVEPAFMVIDPTFNFNCFIRINSSSMQEALAEIEGVFAELNPVFPFTYQFMDENYARMYREDVRLRDLAKYFSLLTILISCLGLLGLSAHVAEQKTKEIGIRKVLGASTFSILNVINKEFITIVSISILLGSGLGYWIMQDWLSGYAYRINFEWWFIPAVAGIIFLIALSTVWIQSYKAANSNPVQAIKTE</sequence>
<dbReference type="GO" id="GO:0005886">
    <property type="term" value="C:plasma membrane"/>
    <property type="evidence" value="ECO:0007669"/>
    <property type="project" value="UniProtKB-SubCell"/>
</dbReference>
<keyword evidence="4 6" id="KW-1133">Transmembrane helix</keyword>
<evidence type="ECO:0000256" key="6">
    <source>
        <dbReference type="SAM" id="Phobius"/>
    </source>
</evidence>
<keyword evidence="5 6" id="KW-0472">Membrane</keyword>
<feature type="domain" description="ABC3 transporter permease C-terminal" evidence="7">
    <location>
        <begin position="670"/>
        <end position="782"/>
    </location>
</feature>
<evidence type="ECO:0000256" key="2">
    <source>
        <dbReference type="ARBA" id="ARBA00022475"/>
    </source>
</evidence>
<dbReference type="RefSeq" id="WP_091655583.1">
    <property type="nucleotide sequence ID" value="NZ_FOVW01000013.1"/>
</dbReference>
<keyword evidence="3 6" id="KW-0812">Transmembrane</keyword>
<evidence type="ECO:0000256" key="4">
    <source>
        <dbReference type="ARBA" id="ARBA00022989"/>
    </source>
</evidence>
<feature type="transmembrane region" description="Helical" evidence="6">
    <location>
        <begin position="752"/>
        <end position="772"/>
    </location>
</feature>
<comment type="subcellular location">
    <subcellularLocation>
        <location evidence="1">Cell membrane</location>
        <topology evidence="1">Multi-pass membrane protein</topology>
    </subcellularLocation>
</comment>
<dbReference type="Pfam" id="PF12704">
    <property type="entry name" value="MacB_PCD"/>
    <property type="match status" value="1"/>
</dbReference>
<accession>A0A1I5JRK5</accession>
<dbReference type="Pfam" id="PF02687">
    <property type="entry name" value="FtsX"/>
    <property type="match status" value="2"/>
</dbReference>
<dbReference type="InterPro" id="IPR050250">
    <property type="entry name" value="Macrolide_Exporter_MacB"/>
</dbReference>
<dbReference type="STRING" id="226506.SAMN04488519_11369"/>
<keyword evidence="10" id="KW-1185">Reference proteome</keyword>
<evidence type="ECO:0000256" key="3">
    <source>
        <dbReference type="ARBA" id="ARBA00022692"/>
    </source>
</evidence>
<evidence type="ECO:0000313" key="10">
    <source>
        <dbReference type="Proteomes" id="UP000199564"/>
    </source>
</evidence>
<dbReference type="Proteomes" id="UP000199564">
    <property type="component" value="Unassembled WGS sequence"/>
</dbReference>
<evidence type="ECO:0000259" key="7">
    <source>
        <dbReference type="Pfam" id="PF02687"/>
    </source>
</evidence>
<dbReference type="InterPro" id="IPR025857">
    <property type="entry name" value="MacB_PCD"/>
</dbReference>
<dbReference type="EMBL" id="FOVW01000013">
    <property type="protein sequence ID" value="SFO75395.1"/>
    <property type="molecule type" value="Genomic_DNA"/>
</dbReference>
<protein>
    <submittedName>
        <fullName evidence="9">ABC-type antimicrobial peptide transport system, permease component</fullName>
    </submittedName>
</protein>
<dbReference type="InterPro" id="IPR003838">
    <property type="entry name" value="ABC3_permease_C"/>
</dbReference>
<dbReference type="PANTHER" id="PTHR30572:SF18">
    <property type="entry name" value="ABC-TYPE MACROLIDE FAMILY EXPORT SYSTEM PERMEASE COMPONENT 2"/>
    <property type="match status" value="1"/>
</dbReference>
<feature type="domain" description="ABC3 transporter permease C-terminal" evidence="7">
    <location>
        <begin position="287"/>
        <end position="393"/>
    </location>
</feature>
<gene>
    <name evidence="9" type="ORF">SAMN04488519_11369</name>
</gene>
<feature type="transmembrane region" description="Helical" evidence="6">
    <location>
        <begin position="373"/>
        <end position="398"/>
    </location>
</feature>
<feature type="domain" description="MacB-like periplasmic core" evidence="8">
    <location>
        <begin position="21"/>
        <end position="242"/>
    </location>
</feature>
<evidence type="ECO:0000256" key="1">
    <source>
        <dbReference type="ARBA" id="ARBA00004651"/>
    </source>
</evidence>
<name>A0A1I5JRK5_9BACT</name>
<feature type="transmembrane region" description="Helical" evidence="6">
    <location>
        <begin position="718"/>
        <end position="737"/>
    </location>
</feature>
<feature type="transmembrane region" description="Helical" evidence="6">
    <location>
        <begin position="419"/>
        <end position="443"/>
    </location>
</feature>
<dbReference type="GO" id="GO:0022857">
    <property type="term" value="F:transmembrane transporter activity"/>
    <property type="evidence" value="ECO:0007669"/>
    <property type="project" value="TreeGrafter"/>
</dbReference>
<proteinExistence type="predicted"/>
<keyword evidence="2" id="KW-1003">Cell membrane</keyword>
<feature type="transmembrane region" description="Helical" evidence="6">
    <location>
        <begin position="20"/>
        <end position="41"/>
    </location>
</feature>
<dbReference type="PANTHER" id="PTHR30572">
    <property type="entry name" value="MEMBRANE COMPONENT OF TRANSPORTER-RELATED"/>
    <property type="match status" value="1"/>
</dbReference>
<dbReference type="AlphaFoldDB" id="A0A1I5JRK5"/>